<dbReference type="GO" id="GO:0046820">
    <property type="term" value="F:4-amino-4-deoxychorismate synthase activity"/>
    <property type="evidence" value="ECO:0007669"/>
    <property type="project" value="TreeGrafter"/>
</dbReference>
<dbReference type="NCBIfam" id="NF005698">
    <property type="entry name" value="PRK07508.1"/>
    <property type="match status" value="1"/>
</dbReference>
<reference evidence="3" key="1">
    <citation type="submission" date="2017-06" db="EMBL/GenBank/DDBJ databases">
        <authorList>
            <person name="Varghese N."/>
            <person name="Submissions S."/>
        </authorList>
    </citation>
    <scope>NUCLEOTIDE SEQUENCE [LARGE SCALE GENOMIC DNA]</scope>
    <source>
        <strain evidence="3">DSM 137</strain>
    </source>
</reference>
<dbReference type="Gene3D" id="3.60.120.10">
    <property type="entry name" value="Anthranilate synthase"/>
    <property type="match status" value="1"/>
</dbReference>
<dbReference type="EMBL" id="FYDG01000010">
    <property type="protein sequence ID" value="SNB78966.1"/>
    <property type="molecule type" value="Genomic_DNA"/>
</dbReference>
<dbReference type="InterPro" id="IPR019999">
    <property type="entry name" value="Anth_synth_I-like"/>
</dbReference>
<proteinExistence type="predicted"/>
<gene>
    <name evidence="2" type="ORF">SAMN06265338_110117</name>
</gene>
<dbReference type="PANTHER" id="PTHR11236">
    <property type="entry name" value="AMINOBENZOATE/ANTHRANILATE SYNTHASE"/>
    <property type="match status" value="1"/>
</dbReference>
<dbReference type="PANTHER" id="PTHR11236:SF50">
    <property type="entry name" value="AMINODEOXYCHORISMATE SYNTHASE COMPONENT 1"/>
    <property type="match status" value="1"/>
</dbReference>
<feature type="domain" description="Chorismate-utilising enzyme C-terminal" evidence="1">
    <location>
        <begin position="111"/>
        <end position="365"/>
    </location>
</feature>
<dbReference type="SUPFAM" id="SSF56322">
    <property type="entry name" value="ADC synthase"/>
    <property type="match status" value="1"/>
</dbReference>
<evidence type="ECO:0000313" key="3">
    <source>
        <dbReference type="Proteomes" id="UP000198418"/>
    </source>
</evidence>
<dbReference type="OrthoDB" id="9803598at2"/>
<dbReference type="GO" id="GO:0009396">
    <property type="term" value="P:folic acid-containing compound biosynthetic process"/>
    <property type="evidence" value="ECO:0007669"/>
    <property type="project" value="InterPro"/>
</dbReference>
<dbReference type="Pfam" id="PF00425">
    <property type="entry name" value="Chorismate_bind"/>
    <property type="match status" value="1"/>
</dbReference>
<dbReference type="Proteomes" id="UP000198418">
    <property type="component" value="Unassembled WGS sequence"/>
</dbReference>
<dbReference type="InterPro" id="IPR015890">
    <property type="entry name" value="Chorismate_C"/>
</dbReference>
<accession>A0A212S1R7</accession>
<dbReference type="InterPro" id="IPR005802">
    <property type="entry name" value="ADC_synth_comp_1"/>
</dbReference>
<organism evidence="2 3">
    <name type="scientific">Rhodoblastus acidophilus</name>
    <name type="common">Rhodopseudomonas acidophila</name>
    <dbReference type="NCBI Taxonomy" id="1074"/>
    <lineage>
        <taxon>Bacteria</taxon>
        <taxon>Pseudomonadati</taxon>
        <taxon>Pseudomonadota</taxon>
        <taxon>Alphaproteobacteria</taxon>
        <taxon>Hyphomicrobiales</taxon>
        <taxon>Rhodoblastaceae</taxon>
        <taxon>Rhodoblastus</taxon>
    </lineage>
</organism>
<dbReference type="NCBIfam" id="TIGR00553">
    <property type="entry name" value="pabB"/>
    <property type="match status" value="1"/>
</dbReference>
<evidence type="ECO:0000259" key="1">
    <source>
        <dbReference type="Pfam" id="PF00425"/>
    </source>
</evidence>
<dbReference type="AlphaFoldDB" id="A0A212S1R7"/>
<protein>
    <submittedName>
        <fullName evidence="2">Para-aminobenzoate synthetase component 1</fullName>
    </submittedName>
</protein>
<dbReference type="GO" id="GO:0000162">
    <property type="term" value="P:L-tryptophan biosynthetic process"/>
    <property type="evidence" value="ECO:0007669"/>
    <property type="project" value="TreeGrafter"/>
</dbReference>
<keyword evidence="3" id="KW-1185">Reference proteome</keyword>
<name>A0A212S1R7_RHOAC</name>
<dbReference type="PRINTS" id="PR00095">
    <property type="entry name" value="ANTSNTHASEI"/>
</dbReference>
<dbReference type="InterPro" id="IPR005801">
    <property type="entry name" value="ADC_synthase"/>
</dbReference>
<dbReference type="RefSeq" id="WP_088521760.1">
    <property type="nucleotide sequence ID" value="NZ_FYDG01000010.1"/>
</dbReference>
<evidence type="ECO:0000313" key="2">
    <source>
        <dbReference type="EMBL" id="SNB78966.1"/>
    </source>
</evidence>
<sequence length="373" mass="40337">MAHVNDPFCLIEDRRHGSLHFVAPRQIVTVFAPEQVAPALALLQQATREDGLWAAGYIAYECGYALEPRLRPLLGAAPAPLLQFGLFDAPAAPFGPARAATVAELRPLWSFEDYRRRFEACRDYIAAGDVYQVNLAFPLAGRFAGDPRALYQTLRLRQPVETGGIVALGGATILSLSPEKFFSIEGRRISTRPMKGTAPRGASPAEDRALATRLAQDEKNRAENLMIVDLLRNDLSRLSEVGSVRVTDLFSVEAFPTLHQMTSGVEALLRPGLGFPEIFAGLFPCGSVTGAPKIRAMEIIAEQEGFSRGAYCGALGVIAPGGDMRFNVAIRTLTLAEDGALSCPVGSAIVADSRAREEYEECLLKARFLTTSA</sequence>